<feature type="domain" description="Peptidase C54 catalytic" evidence="13">
    <location>
        <begin position="730"/>
        <end position="1006"/>
    </location>
</feature>
<feature type="modified residue" description="2',4',5'-topaquinone" evidence="7">
    <location>
        <position position="433"/>
    </location>
</feature>
<dbReference type="InterPro" id="IPR016182">
    <property type="entry name" value="Cu_amine_oxidase_N-reg"/>
</dbReference>
<evidence type="ECO:0000256" key="5">
    <source>
        <dbReference type="ARBA" id="ARBA00023008"/>
    </source>
</evidence>
<evidence type="ECO:0000256" key="3">
    <source>
        <dbReference type="ARBA" id="ARBA00022772"/>
    </source>
</evidence>
<evidence type="ECO:0000313" key="15">
    <source>
        <dbReference type="Proteomes" id="UP000663891"/>
    </source>
</evidence>
<reference evidence="14" key="1">
    <citation type="submission" date="2021-02" db="EMBL/GenBank/DDBJ databases">
        <authorList>
            <person name="Nowell W R."/>
        </authorList>
    </citation>
    <scope>NUCLEOTIDE SEQUENCE</scope>
</reference>
<dbReference type="InterPro" id="IPR046792">
    <property type="entry name" value="Peptidase_C54_cat"/>
</dbReference>
<organism evidence="14 15">
    <name type="scientific">Adineta steineri</name>
    <dbReference type="NCBI Taxonomy" id="433720"/>
    <lineage>
        <taxon>Eukaryota</taxon>
        <taxon>Metazoa</taxon>
        <taxon>Spiralia</taxon>
        <taxon>Gnathifera</taxon>
        <taxon>Rotifera</taxon>
        <taxon>Eurotatoria</taxon>
        <taxon>Bdelloidea</taxon>
        <taxon>Adinetida</taxon>
        <taxon>Adinetidae</taxon>
        <taxon>Adineta</taxon>
    </lineage>
</organism>
<keyword evidence="3 6" id="KW-0801">TPQ</keyword>
<comment type="cofactor">
    <cofactor evidence="8">
        <name>Cu cation</name>
        <dbReference type="ChEBI" id="CHEBI:23378"/>
    </cofactor>
    <text evidence="8">Contains 1 topaquinone per subunit.</text>
</comment>
<dbReference type="Pfam" id="PF02727">
    <property type="entry name" value="Cu_amine_oxidN2"/>
    <property type="match status" value="1"/>
</dbReference>
<evidence type="ECO:0000313" key="14">
    <source>
        <dbReference type="EMBL" id="CAF1067313.1"/>
    </source>
</evidence>
<dbReference type="Pfam" id="PF01179">
    <property type="entry name" value="Cu_amine_oxid"/>
    <property type="match status" value="1"/>
</dbReference>
<gene>
    <name evidence="14" type="ORF">VCS650_LOCUS18280</name>
</gene>
<dbReference type="InterPro" id="IPR015802">
    <property type="entry name" value="Cu_amine_oxidase_N3"/>
</dbReference>
<protein>
    <recommendedName>
        <fullName evidence="8">Amine oxidase</fullName>
        <ecNumber evidence="8">1.4.3.-</ecNumber>
    </recommendedName>
</protein>
<sequence>MTKLTENDSDIGATEQLAAHPPKLSTQIDEKKSLPAPNIVPDGVSPPIQHPLDPLNADEINLTTRLLLASSKFQKYMRIIAITPNEPDNKQSVLDYKSKDQLQRRATATVRDPKGRTTYEFVVDLTNKTVEKCTEFNNAQPGLTFDEMIESDDLLRENKDLLAAFAKRNIKMDDVVFYPFSSGYRDETDSSSKRRIYRPYAAIRKHPEDNYYAHHIDGLVITVDLDSFEVEVEDHAIIPIPPKSGNYDPEGIKSPDNVPYFPDGIRKDLKPFIITQPEGPSFQIDGYQISWQKWRIRVGFNVREGLIMNMVEYFDQNRYRPIFYRAAISEMWVPYGDGSPAHNFKNAFDVGEVGIGILTNSLVLGCDCLGEIRYLDGIVNNNQGQALLLKNAICIHEEDVGLLWKHTEFVDQRVQCRRSRRLVISSMITVGNYEYGLYWYFFQDGTIQFEGKLSGSIAPGAYEIDKPPVSGGIVAEGLYGPHHQHFFNMRIDWMLDGMKNSLVEVNCEPIPKGPQNPAGNAWIAQETILKTVGEARRLHDDRKGRCWKIINSQSKNHVNQPVAYKIIPSGPPCYPLCDEDSCQGRRGVFARNHIWATKYHPEELYAAGLFPNQSPGDDGIVAYSEKHKNESLVDSDLVTWYTFGVTHIVRPEDWPIMPIETCGFRLKPYGFFAGSPALDVPPPVAKECHAVSLAASIFVNNGADNNNLSGTDSELYILGIKYKTPNDIYAISDDVTSRFWFTYRYGFAPIGSPSGPTKDTGWGCMMRCGQMMLAEAYLRFFLPAGRYFRWRQNITDSTYWEILNMFTDKRHSSYSIHQIVLMGNSEGKNIGQWFGPNTIAQVLRRIASNEFDKQIHVHVAMDNTLVLDDIRKVCKINSQIPNLIKKSTDSQNNWKPLVIIIPLRLGLNGVNIEYIDQIKSCFRLPQTLGFIGGKPNHAHYFIGYLENDELLYLDPHVTQAYVDTSITSDDVSHHCDRINRMKFTGLDPSLALAFACKTESEFDDLIVKLRENPSSRPMFEICESNPFDALSNSTDQHEVLVFDSDDDDFELV</sequence>
<evidence type="ECO:0000259" key="12">
    <source>
        <dbReference type="Pfam" id="PF02728"/>
    </source>
</evidence>
<dbReference type="GO" id="GO:0008234">
    <property type="term" value="F:cysteine-type peptidase activity"/>
    <property type="evidence" value="ECO:0007669"/>
    <property type="project" value="InterPro"/>
</dbReference>
<dbReference type="InterPro" id="IPR000269">
    <property type="entry name" value="Cu_amine_oxidase"/>
</dbReference>
<feature type="region of interest" description="Disordered" evidence="9">
    <location>
        <begin position="1"/>
        <end position="40"/>
    </location>
</feature>
<feature type="domain" description="Copper amine oxidase catalytic" evidence="10">
    <location>
        <begin position="274"/>
        <end position="678"/>
    </location>
</feature>
<evidence type="ECO:0000259" key="11">
    <source>
        <dbReference type="Pfam" id="PF02727"/>
    </source>
</evidence>
<dbReference type="SUPFAM" id="SSF49998">
    <property type="entry name" value="Amine oxidase catalytic domain"/>
    <property type="match status" value="1"/>
</dbReference>
<comment type="PTM">
    <text evidence="7 8">Topaquinone (TPQ) is generated by copper-dependent autoxidation of a specific tyrosyl residue.</text>
</comment>
<dbReference type="EC" id="1.4.3.-" evidence="8"/>
<keyword evidence="4 8" id="KW-0560">Oxidoreductase</keyword>
<dbReference type="Pfam" id="PF02728">
    <property type="entry name" value="Cu_amine_oxidN3"/>
    <property type="match status" value="1"/>
</dbReference>
<dbReference type="InterPro" id="IPR015798">
    <property type="entry name" value="Cu_amine_oxidase_C"/>
</dbReference>
<dbReference type="SUPFAM" id="SSF54001">
    <property type="entry name" value="Cysteine proteinases"/>
    <property type="match status" value="1"/>
</dbReference>
<evidence type="ECO:0000256" key="7">
    <source>
        <dbReference type="PIRSR" id="PIRSR600269-51"/>
    </source>
</evidence>
<dbReference type="GO" id="GO:0008131">
    <property type="term" value="F:primary methylamine oxidase activity"/>
    <property type="evidence" value="ECO:0007669"/>
    <property type="project" value="InterPro"/>
</dbReference>
<dbReference type="Pfam" id="PF03416">
    <property type="entry name" value="Peptidase_C54"/>
    <property type="match status" value="1"/>
</dbReference>
<dbReference type="InterPro" id="IPR015800">
    <property type="entry name" value="Cu_amine_oxidase_N2"/>
</dbReference>
<dbReference type="InterPro" id="IPR049948">
    <property type="entry name" value="Cu_Am_ox_TPQ-bd"/>
</dbReference>
<evidence type="ECO:0000259" key="13">
    <source>
        <dbReference type="Pfam" id="PF03416"/>
    </source>
</evidence>
<proteinExistence type="inferred from homology"/>
<keyword evidence="2 8" id="KW-0479">Metal-binding</keyword>
<dbReference type="NCBIfam" id="NF008559">
    <property type="entry name" value="PRK11504.1"/>
    <property type="match status" value="1"/>
</dbReference>
<dbReference type="GO" id="GO:0048038">
    <property type="term" value="F:quinone binding"/>
    <property type="evidence" value="ECO:0007669"/>
    <property type="project" value="InterPro"/>
</dbReference>
<evidence type="ECO:0000256" key="2">
    <source>
        <dbReference type="ARBA" id="ARBA00022723"/>
    </source>
</evidence>
<feature type="active site" description="Proton acceptor" evidence="6">
    <location>
        <position position="349"/>
    </location>
</feature>
<dbReference type="SUPFAM" id="SSF54416">
    <property type="entry name" value="Amine oxidase N-terminal region"/>
    <property type="match status" value="2"/>
</dbReference>
<evidence type="ECO:0000256" key="1">
    <source>
        <dbReference type="ARBA" id="ARBA00007983"/>
    </source>
</evidence>
<feature type="domain" description="Copper amine oxidase N2-terminal" evidence="11">
    <location>
        <begin position="50"/>
        <end position="132"/>
    </location>
</feature>
<dbReference type="PROSITE" id="PS01164">
    <property type="entry name" value="COPPER_AMINE_OXID_1"/>
    <property type="match status" value="1"/>
</dbReference>
<dbReference type="GO" id="GO:0009308">
    <property type="term" value="P:amine metabolic process"/>
    <property type="evidence" value="ECO:0007669"/>
    <property type="project" value="UniProtKB-UniRule"/>
</dbReference>
<dbReference type="PANTHER" id="PTHR10638">
    <property type="entry name" value="COPPER AMINE OXIDASE"/>
    <property type="match status" value="1"/>
</dbReference>
<feature type="domain" description="Copper amine oxidase N3-terminal" evidence="12">
    <location>
        <begin position="142"/>
        <end position="230"/>
    </location>
</feature>
<evidence type="ECO:0000256" key="9">
    <source>
        <dbReference type="SAM" id="MobiDB-lite"/>
    </source>
</evidence>
<dbReference type="InterPro" id="IPR038765">
    <property type="entry name" value="Papain-like_cys_pep_sf"/>
</dbReference>
<evidence type="ECO:0000259" key="10">
    <source>
        <dbReference type="Pfam" id="PF01179"/>
    </source>
</evidence>
<dbReference type="AlphaFoldDB" id="A0A814LSS8"/>
<dbReference type="GO" id="GO:0019786">
    <property type="term" value="F:protein-phosphatidylethanolamide deconjugating activity"/>
    <property type="evidence" value="ECO:0007669"/>
    <property type="project" value="InterPro"/>
</dbReference>
<evidence type="ECO:0000256" key="4">
    <source>
        <dbReference type="ARBA" id="ARBA00023002"/>
    </source>
</evidence>
<dbReference type="InterPro" id="IPR036460">
    <property type="entry name" value="Cu_amine_oxidase_C_sf"/>
</dbReference>
<dbReference type="OrthoDB" id="2960936at2759"/>
<keyword evidence="5 8" id="KW-0186">Copper</keyword>
<name>A0A814LSS8_9BILA</name>
<dbReference type="GO" id="GO:0005507">
    <property type="term" value="F:copper ion binding"/>
    <property type="evidence" value="ECO:0007669"/>
    <property type="project" value="InterPro"/>
</dbReference>
<comment type="caution">
    <text evidence="14">The sequence shown here is derived from an EMBL/GenBank/DDBJ whole genome shotgun (WGS) entry which is preliminary data.</text>
</comment>
<evidence type="ECO:0000256" key="6">
    <source>
        <dbReference type="PIRSR" id="PIRSR600269-50"/>
    </source>
</evidence>
<dbReference type="EMBL" id="CAJNON010000174">
    <property type="protein sequence ID" value="CAF1067313.1"/>
    <property type="molecule type" value="Genomic_DNA"/>
</dbReference>
<dbReference type="InterPro" id="IPR049947">
    <property type="entry name" value="Cu_Am_Ox_Cu-bd"/>
</dbReference>
<evidence type="ECO:0000256" key="8">
    <source>
        <dbReference type="RuleBase" id="RU000672"/>
    </source>
</evidence>
<dbReference type="Proteomes" id="UP000663891">
    <property type="component" value="Unassembled WGS sequence"/>
</dbReference>
<dbReference type="Gene3D" id="2.70.98.20">
    <property type="entry name" value="Copper amine oxidase, catalytic domain"/>
    <property type="match status" value="1"/>
</dbReference>
<dbReference type="Gene3D" id="3.10.450.40">
    <property type="match status" value="2"/>
</dbReference>
<accession>A0A814LSS8</accession>
<feature type="active site" description="Schiff-base intermediate with substrate; via topaquinone" evidence="6">
    <location>
        <position position="433"/>
    </location>
</feature>
<comment type="similarity">
    <text evidence="1 8">Belongs to the copper/topaquinone oxidase family.</text>
</comment>
<dbReference type="PROSITE" id="PS01165">
    <property type="entry name" value="COPPER_AMINE_OXID_2"/>
    <property type="match status" value="1"/>
</dbReference>